<organism evidence="1">
    <name type="scientific">Rhizophora mucronata</name>
    <name type="common">Asiatic mangrove</name>
    <dbReference type="NCBI Taxonomy" id="61149"/>
    <lineage>
        <taxon>Eukaryota</taxon>
        <taxon>Viridiplantae</taxon>
        <taxon>Streptophyta</taxon>
        <taxon>Embryophyta</taxon>
        <taxon>Tracheophyta</taxon>
        <taxon>Spermatophyta</taxon>
        <taxon>Magnoliopsida</taxon>
        <taxon>eudicotyledons</taxon>
        <taxon>Gunneridae</taxon>
        <taxon>Pentapetalae</taxon>
        <taxon>rosids</taxon>
        <taxon>fabids</taxon>
        <taxon>Malpighiales</taxon>
        <taxon>Rhizophoraceae</taxon>
        <taxon>Rhizophora</taxon>
    </lineage>
</organism>
<dbReference type="AlphaFoldDB" id="A0A2P2PR42"/>
<reference evidence="1" key="1">
    <citation type="submission" date="2018-02" db="EMBL/GenBank/DDBJ databases">
        <title>Rhizophora mucronata_Transcriptome.</title>
        <authorList>
            <person name="Meera S.P."/>
            <person name="Sreeshan A."/>
            <person name="Augustine A."/>
        </authorList>
    </citation>
    <scope>NUCLEOTIDE SEQUENCE</scope>
    <source>
        <tissue evidence="1">Leaf</tissue>
    </source>
</reference>
<name>A0A2P2PR42_RHIMU</name>
<sequence>MILWYEECVDLHFSYNILQTLIRLIHWFKRKALSFCHFLSLFINN</sequence>
<accession>A0A2P2PR42</accession>
<dbReference type="EMBL" id="GGEC01076733">
    <property type="protein sequence ID" value="MBX57217.1"/>
    <property type="molecule type" value="Transcribed_RNA"/>
</dbReference>
<protein>
    <submittedName>
        <fullName evidence="1">Uncharacterized protein</fullName>
    </submittedName>
</protein>
<proteinExistence type="predicted"/>
<evidence type="ECO:0000313" key="1">
    <source>
        <dbReference type="EMBL" id="MBX57217.1"/>
    </source>
</evidence>